<protein>
    <submittedName>
        <fullName evidence="3">Hopanoid-associated sugar epimerase</fullName>
    </submittedName>
</protein>
<dbReference type="Gene3D" id="3.40.50.720">
    <property type="entry name" value="NAD(P)-binding Rossmann-like Domain"/>
    <property type="match status" value="1"/>
</dbReference>
<keyword evidence="1" id="KW-0812">Transmembrane</keyword>
<gene>
    <name evidence="3" type="primary">hpnA</name>
    <name evidence="3" type="ORF">V3H18_06795</name>
</gene>
<name>A0ABU7XGC4_9HYPH</name>
<feature type="domain" description="NAD-dependent epimerase/dehydratase" evidence="2">
    <location>
        <begin position="7"/>
        <end position="232"/>
    </location>
</feature>
<dbReference type="CDD" id="cd05228">
    <property type="entry name" value="AR_FR_like_1_SDR_e"/>
    <property type="match status" value="1"/>
</dbReference>
<dbReference type="InterPro" id="IPR036291">
    <property type="entry name" value="NAD(P)-bd_dom_sf"/>
</dbReference>
<comment type="caution">
    <text evidence="3">The sequence shown here is derived from an EMBL/GenBank/DDBJ whole genome shotgun (WGS) entry which is preliminary data.</text>
</comment>
<evidence type="ECO:0000313" key="3">
    <source>
        <dbReference type="EMBL" id="MEF3366245.1"/>
    </source>
</evidence>
<dbReference type="EMBL" id="JAZHYN010000014">
    <property type="protein sequence ID" value="MEF3366245.1"/>
    <property type="molecule type" value="Genomic_DNA"/>
</dbReference>
<dbReference type="SUPFAM" id="SSF51735">
    <property type="entry name" value="NAD(P)-binding Rossmann-fold domains"/>
    <property type="match status" value="1"/>
</dbReference>
<organism evidence="3 4">
    <name type="scientific">Methylocystis borbori</name>
    <dbReference type="NCBI Taxonomy" id="3118750"/>
    <lineage>
        <taxon>Bacteria</taxon>
        <taxon>Pseudomonadati</taxon>
        <taxon>Pseudomonadota</taxon>
        <taxon>Alphaproteobacteria</taxon>
        <taxon>Hyphomicrobiales</taxon>
        <taxon>Methylocystaceae</taxon>
        <taxon>Methylocystis</taxon>
    </lineage>
</organism>
<proteinExistence type="predicted"/>
<evidence type="ECO:0000256" key="1">
    <source>
        <dbReference type="SAM" id="Phobius"/>
    </source>
</evidence>
<evidence type="ECO:0000313" key="4">
    <source>
        <dbReference type="Proteomes" id="UP001350748"/>
    </source>
</evidence>
<dbReference type="Pfam" id="PF01370">
    <property type="entry name" value="Epimerase"/>
    <property type="match status" value="1"/>
</dbReference>
<dbReference type="PANTHER" id="PTHR48079">
    <property type="entry name" value="PROTEIN YEEZ"/>
    <property type="match status" value="1"/>
</dbReference>
<dbReference type="InterPro" id="IPR017829">
    <property type="entry name" value="Hopanoid-assoc_sugar_epimerase"/>
</dbReference>
<dbReference type="RefSeq" id="WP_332081228.1">
    <property type="nucleotide sequence ID" value="NZ_JAZHYN010000014.1"/>
</dbReference>
<sequence>MTSGERALVTGASGFIGGAVVRLLLSEGFRVRALARPTSPRDNLPPSCEIVEGDVCDRDAVRRAMEGVDALFHLAADYRLWTPDPAALMRVNVEGTEVVMREALRAGVPRIVHTSSVATLAATSAGPSAESSRLAPEQAFGAYKLSKILSQRLVERLVAEEGLPATIVCPSTPLGPGDLRPTPTGRIVAEALRGRVPAYVDTGLNIVHVDDVAAGHVAALRHGEIGERYILGGANLTLQELLTEISRIARRPPPRVKLPYWPLIPLAYANEFFARLAGTEPFLNRESLRLSATRMFFDDAKARRALGYRTRPAAEAIADAVRWFSGRGV</sequence>
<dbReference type="PANTHER" id="PTHR48079:SF6">
    <property type="entry name" value="NAD(P)-BINDING DOMAIN-CONTAINING PROTEIN-RELATED"/>
    <property type="match status" value="1"/>
</dbReference>
<dbReference type="Proteomes" id="UP001350748">
    <property type="component" value="Unassembled WGS sequence"/>
</dbReference>
<reference evidence="3 4" key="1">
    <citation type="submission" date="2024-02" db="EMBL/GenBank/DDBJ databases">
        <authorList>
            <person name="Grouzdev D."/>
        </authorList>
    </citation>
    <scope>NUCLEOTIDE SEQUENCE [LARGE SCALE GENOMIC DNA]</scope>
    <source>
        <strain evidence="3 4">9N</strain>
    </source>
</reference>
<dbReference type="NCBIfam" id="TIGR03466">
    <property type="entry name" value="HpnA"/>
    <property type="match status" value="1"/>
</dbReference>
<keyword evidence="4" id="KW-1185">Reference proteome</keyword>
<dbReference type="InterPro" id="IPR001509">
    <property type="entry name" value="Epimerase_deHydtase"/>
</dbReference>
<accession>A0ABU7XGC4</accession>
<evidence type="ECO:0000259" key="2">
    <source>
        <dbReference type="Pfam" id="PF01370"/>
    </source>
</evidence>
<feature type="transmembrane region" description="Helical" evidence="1">
    <location>
        <begin position="6"/>
        <end position="25"/>
    </location>
</feature>
<keyword evidence="1" id="KW-0472">Membrane</keyword>
<keyword evidence="1" id="KW-1133">Transmembrane helix</keyword>
<dbReference type="InterPro" id="IPR051783">
    <property type="entry name" value="NAD(P)-dependent_oxidoreduct"/>
</dbReference>